<dbReference type="PIRSF" id="PIRSF000478">
    <property type="entry name" value="TP_PyNP"/>
    <property type="match status" value="1"/>
</dbReference>
<feature type="binding site" evidence="3">
    <location>
        <position position="202"/>
    </location>
    <ligand>
        <name>AMP</name>
        <dbReference type="ChEBI" id="CHEBI:456215"/>
    </ligand>
</feature>
<dbReference type="Gene3D" id="2.40.40.20">
    <property type="match status" value="1"/>
</dbReference>
<dbReference type="InterPro" id="IPR013466">
    <property type="entry name" value="Thymidine/AMP_Pase"/>
</dbReference>
<evidence type="ECO:0000256" key="3">
    <source>
        <dbReference type="HAMAP-Rule" id="MF_02132"/>
    </source>
</evidence>
<dbReference type="InterPro" id="IPR000053">
    <property type="entry name" value="Thymidine/pyrmidine_PPase"/>
</dbReference>
<dbReference type="Proteomes" id="UP000053961">
    <property type="component" value="Unassembled WGS sequence"/>
</dbReference>
<gene>
    <name evidence="5" type="ORF">XD72_0117</name>
    <name evidence="6" type="ORF">XE07_0644</name>
</gene>
<evidence type="ECO:0000313" key="5">
    <source>
        <dbReference type="EMBL" id="KUK45474.1"/>
    </source>
</evidence>
<organism evidence="6 7">
    <name type="scientific">Methanothrix harundinacea</name>
    <dbReference type="NCBI Taxonomy" id="301375"/>
    <lineage>
        <taxon>Archaea</taxon>
        <taxon>Methanobacteriati</taxon>
        <taxon>Methanobacteriota</taxon>
        <taxon>Stenosarchaea group</taxon>
        <taxon>Methanomicrobia</taxon>
        <taxon>Methanotrichales</taxon>
        <taxon>Methanotrichaceae</taxon>
        <taxon>Methanothrix</taxon>
    </lineage>
</organism>
<dbReference type="NCBIfam" id="NF003338">
    <property type="entry name" value="PRK04350.1"/>
    <property type="match status" value="1"/>
</dbReference>
<comment type="function">
    <text evidence="3">Catalyzes the conversion of AMP and phosphate to adenine and ribose 1,5-bisphosphate (R15P). Exhibits phosphorylase activity toward CMP and UMP in addition to AMP. Functions in an archaeal AMP degradation pathway, together with R15P isomerase and RubisCO.</text>
</comment>
<dbReference type="Pfam" id="PF00591">
    <property type="entry name" value="Glycos_transf_3"/>
    <property type="match status" value="1"/>
</dbReference>
<dbReference type="InterPro" id="IPR017459">
    <property type="entry name" value="Glycosyl_Trfase_fam3_N_dom"/>
</dbReference>
<dbReference type="Proteomes" id="UP000057043">
    <property type="component" value="Unassembled WGS sequence"/>
</dbReference>
<comment type="catalytic activity">
    <reaction evidence="3">
        <text>UMP + phosphate = alpha-D-ribose 1,5-bisphosphate + uracil</text>
        <dbReference type="Rhea" id="RHEA:36991"/>
        <dbReference type="ChEBI" id="CHEBI:17568"/>
        <dbReference type="ChEBI" id="CHEBI:43474"/>
        <dbReference type="ChEBI" id="CHEBI:57865"/>
        <dbReference type="ChEBI" id="CHEBI:68688"/>
        <dbReference type="EC" id="2.4.2.57"/>
    </reaction>
</comment>
<comment type="caution">
    <text evidence="6">The sequence shown here is derived from an EMBL/GenBank/DDBJ whole genome shotgun (WGS) entry which is preliminary data.</text>
</comment>
<feature type="domain" description="Pyrimidine nucleoside phosphorylase C-terminal" evidence="4">
    <location>
        <begin position="429"/>
        <end position="496"/>
    </location>
</feature>
<dbReference type="GO" id="GO:0046125">
    <property type="term" value="P:pyrimidine deoxyribonucleoside metabolic process"/>
    <property type="evidence" value="ECO:0007669"/>
    <property type="project" value="InterPro"/>
</dbReference>
<dbReference type="GO" id="GO:0016763">
    <property type="term" value="F:pentosyltransferase activity"/>
    <property type="evidence" value="ECO:0007669"/>
    <property type="project" value="UniProtKB-UniRule"/>
</dbReference>
<dbReference type="InterPro" id="IPR036566">
    <property type="entry name" value="PYNP-like_C_sf"/>
</dbReference>
<protein>
    <recommendedName>
        <fullName evidence="3">AMP phosphorylase</fullName>
        <shortName evidence="3">AMPpase</shortName>
        <ecNumber evidence="3">2.4.2.57</ecNumber>
    </recommendedName>
    <alternativeName>
        <fullName evidence="3">Nucleoside monophosphate phosphorylase</fullName>
        <shortName evidence="3">NMP phosphorylase</shortName>
    </alternativeName>
</protein>
<comment type="similarity">
    <text evidence="3">Belongs to the thymidine/pyrimidine-nucleoside phosphorylase family. Type 2 subfamily.</text>
</comment>
<dbReference type="PANTHER" id="PTHR10515">
    <property type="entry name" value="THYMIDINE PHOSPHORYLASE"/>
    <property type="match status" value="1"/>
</dbReference>
<dbReference type="GO" id="GO:0005829">
    <property type="term" value="C:cytosol"/>
    <property type="evidence" value="ECO:0007669"/>
    <property type="project" value="TreeGrafter"/>
</dbReference>
<dbReference type="InterPro" id="IPR000312">
    <property type="entry name" value="Glycosyl_Trfase_fam3"/>
</dbReference>
<dbReference type="EMBL" id="LGFT01000002">
    <property type="protein sequence ID" value="KUK45474.1"/>
    <property type="molecule type" value="Genomic_DNA"/>
</dbReference>
<dbReference type="AlphaFoldDB" id="A0A101IKT9"/>
<dbReference type="PROSITE" id="PS00647">
    <property type="entry name" value="THYMID_PHOSPHORYLASE"/>
    <property type="match status" value="1"/>
</dbReference>
<dbReference type="HAMAP" id="MF_02132">
    <property type="entry name" value="AMP_phosphorylase"/>
    <property type="match status" value="1"/>
</dbReference>
<evidence type="ECO:0000259" key="4">
    <source>
        <dbReference type="SMART" id="SM00941"/>
    </source>
</evidence>
<feature type="binding site" evidence="3">
    <location>
        <position position="167"/>
    </location>
    <ligand>
        <name>AMP</name>
        <dbReference type="ChEBI" id="CHEBI:456215"/>
    </ligand>
</feature>
<dbReference type="NCBIfam" id="TIGR03327">
    <property type="entry name" value="AMP_phos"/>
    <property type="match status" value="1"/>
</dbReference>
<dbReference type="InterPro" id="IPR017872">
    <property type="entry name" value="Pyrmidine_PPase_CS"/>
</dbReference>
<dbReference type="Gene3D" id="3.90.1170.30">
    <property type="entry name" value="Pyrimidine nucleoside phosphorylase-like, C-terminal domain"/>
    <property type="match status" value="1"/>
</dbReference>
<sequence>MLFEVNPFDIEIGQYKVMLNLADARDMGMNAGDRVRVKAKGASLTAILDVTTQMVEPGKVGIFTEAHQRIGEAREVDVAPAPKPLSVSYIKRIMNEEKLTEDQIRTIVQDIVDNNLSDVEISAYLTTLYIRNFDSQETEWLTRAMIDTGERIHFDTHPVVDKHSIGGVPGNKVSLLVVPIVAAAGLLIPKTSSRAITGAGGTSDLMEILAPVEFSADEIKEIAESVGGVLAWGGATNIAPADDKLIRAEYALTIDPYSQMLASIMAKKGAVGADSVVMDMPVGPGTKLPTAADGRSMAKDLIDLGDRLGIRVECAMTFGGSPVGRTVGPALEVKEALTMLENGQGPNSLREKSLSLAGILLEIGCTAGMGCVAARGEGRTMAERILTSGKAHEKMMEIIEAQGGDPSVKSSDIEIGEYHQDILAPANGYVISFDNKRIIEIARNAGAPADKKAGVRIHKKMGEVVKKGEPLFTIYSGKDWEVQRAANDALRDMPIVVEGMLLERYPRYSQI</sequence>
<dbReference type="SUPFAM" id="SSF54680">
    <property type="entry name" value="Pyrimidine nucleoside phosphorylase C-terminal domain"/>
    <property type="match status" value="1"/>
</dbReference>
<evidence type="ECO:0000313" key="6">
    <source>
        <dbReference type="EMBL" id="KUK97073.1"/>
    </source>
</evidence>
<dbReference type="GO" id="GO:0006196">
    <property type="term" value="P:AMP catabolic process"/>
    <property type="evidence" value="ECO:0007669"/>
    <property type="project" value="UniProtKB-UniRule"/>
</dbReference>
<reference evidence="6" key="1">
    <citation type="journal article" date="2015" name="MBio">
        <title>Genome-resolved metagenomic analysis reveals roles for candidate phyla and other microbial community members in biogeochemical transformations in oil reservoirs.</title>
        <authorList>
            <person name="Hu P."/>
            <person name="Tom L."/>
            <person name="Singh A."/>
            <person name="Thomas B.C."/>
            <person name="Baker B.J."/>
            <person name="Piceno Y.M."/>
            <person name="Andersen G.L."/>
            <person name="Banfield J.F."/>
        </authorList>
    </citation>
    <scope>NUCLEOTIDE SEQUENCE [LARGE SCALE GENOMIC DNA]</scope>
    <source>
        <strain evidence="6">56_747</strain>
    </source>
</reference>
<reference evidence="7 8" key="2">
    <citation type="journal article" date="2015" name="MBio">
        <title>Genome-Resolved Metagenomic Analysis Reveals Roles for Candidate Phyla and Other Microbial Community Members in Biogeochemical Transformations in Oil Reservoirs.</title>
        <authorList>
            <person name="Hu P."/>
            <person name="Tom L."/>
            <person name="Singh A."/>
            <person name="Thomas B.C."/>
            <person name="Baker B.J."/>
            <person name="Piceno Y.M."/>
            <person name="Andersen G.L."/>
            <person name="Banfield J.F."/>
        </authorList>
    </citation>
    <scope>NUCLEOTIDE SEQUENCE [LARGE SCALE GENOMIC DNA]</scope>
    <source>
        <strain evidence="5">57_489</strain>
    </source>
</reference>
<dbReference type="SUPFAM" id="SSF47648">
    <property type="entry name" value="Nucleoside phosphorylase/phosphoribosyltransferase N-terminal domain"/>
    <property type="match status" value="1"/>
</dbReference>
<dbReference type="Pfam" id="PF07831">
    <property type="entry name" value="PYNP_C"/>
    <property type="match status" value="1"/>
</dbReference>
<dbReference type="InterPro" id="IPR035902">
    <property type="entry name" value="Nuc_phospho_transferase"/>
</dbReference>
<evidence type="ECO:0000313" key="8">
    <source>
        <dbReference type="Proteomes" id="UP000057043"/>
    </source>
</evidence>
<dbReference type="EMBL" id="LGHB01000005">
    <property type="protein sequence ID" value="KUK97073.1"/>
    <property type="molecule type" value="Genomic_DNA"/>
</dbReference>
<dbReference type="SMART" id="SM00941">
    <property type="entry name" value="PYNP_C"/>
    <property type="match status" value="1"/>
</dbReference>
<dbReference type="Gene3D" id="1.20.970.50">
    <property type="match status" value="1"/>
</dbReference>
<feature type="binding site" evidence="3">
    <location>
        <position position="263"/>
    </location>
    <ligand>
        <name>AMP</name>
        <dbReference type="ChEBI" id="CHEBI:456215"/>
    </ligand>
</feature>
<dbReference type="GO" id="GO:0004645">
    <property type="term" value="F:1,4-alpha-oligoglucan phosphorylase activity"/>
    <property type="evidence" value="ECO:0007669"/>
    <property type="project" value="InterPro"/>
</dbReference>
<dbReference type="GO" id="GO:0016208">
    <property type="term" value="F:AMP binding"/>
    <property type="evidence" value="ECO:0007669"/>
    <property type="project" value="UniProtKB-UniRule"/>
</dbReference>
<dbReference type="InterPro" id="IPR013102">
    <property type="entry name" value="PYNP_C"/>
</dbReference>
<dbReference type="InterPro" id="IPR017713">
    <property type="entry name" value="AMP_phosphorylase"/>
</dbReference>
<dbReference type="NCBIfam" id="TIGR02645">
    <property type="entry name" value="ARCH_P_rylase"/>
    <property type="match status" value="1"/>
</dbReference>
<accession>A0A101IKT9</accession>
<comment type="catalytic activity">
    <reaction evidence="3">
        <text>AMP + phosphate = alpha-D-ribose 1,5-bisphosphate + adenine</text>
        <dbReference type="Rhea" id="RHEA:36975"/>
        <dbReference type="ChEBI" id="CHEBI:16708"/>
        <dbReference type="ChEBI" id="CHEBI:43474"/>
        <dbReference type="ChEBI" id="CHEBI:68688"/>
        <dbReference type="ChEBI" id="CHEBI:456215"/>
        <dbReference type="EC" id="2.4.2.57"/>
    </reaction>
</comment>
<dbReference type="InterPro" id="IPR036320">
    <property type="entry name" value="Glycosyl_Trfase_fam3_N_dom_sf"/>
</dbReference>
<evidence type="ECO:0000256" key="2">
    <source>
        <dbReference type="ARBA" id="ARBA00022679"/>
    </source>
</evidence>
<feature type="active site" description="Proton donor" evidence="3">
    <location>
        <position position="255"/>
    </location>
</feature>
<evidence type="ECO:0000313" key="7">
    <source>
        <dbReference type="Proteomes" id="UP000053961"/>
    </source>
</evidence>
<feature type="binding site" evidence="3">
    <location>
        <position position="287"/>
    </location>
    <ligand>
        <name>AMP</name>
        <dbReference type="ChEBI" id="CHEBI:456215"/>
    </ligand>
</feature>
<keyword evidence="1 3" id="KW-0328">Glycosyltransferase</keyword>
<dbReference type="Gene3D" id="3.40.1030.10">
    <property type="entry name" value="Nucleoside phosphorylase/phosphoribosyltransferase catalytic domain"/>
    <property type="match status" value="1"/>
</dbReference>
<keyword evidence="2 3" id="KW-0808">Transferase</keyword>
<dbReference type="EC" id="2.4.2.57" evidence="3"/>
<comment type="catalytic activity">
    <reaction evidence="3">
        <text>CMP + phosphate = cytosine + alpha-D-ribose 1,5-bisphosphate</text>
        <dbReference type="Rhea" id="RHEA:36987"/>
        <dbReference type="ChEBI" id="CHEBI:16040"/>
        <dbReference type="ChEBI" id="CHEBI:43474"/>
        <dbReference type="ChEBI" id="CHEBI:60377"/>
        <dbReference type="ChEBI" id="CHEBI:68688"/>
        <dbReference type="EC" id="2.4.2.57"/>
    </reaction>
</comment>
<name>A0A101IKT9_9EURY</name>
<dbReference type="PATRIC" id="fig|301375.6.peg.1554"/>
<feature type="binding site" evidence="3">
    <location>
        <begin position="193"/>
        <end position="198"/>
    </location>
    <ligand>
        <name>AMP</name>
        <dbReference type="ChEBI" id="CHEBI:456215"/>
    </ligand>
</feature>
<evidence type="ECO:0000256" key="1">
    <source>
        <dbReference type="ARBA" id="ARBA00022676"/>
    </source>
</evidence>
<dbReference type="Pfam" id="PF02885">
    <property type="entry name" value="Glycos_trans_3N"/>
    <property type="match status" value="1"/>
</dbReference>
<dbReference type="SUPFAM" id="SSF52418">
    <property type="entry name" value="Nucleoside phosphorylase/phosphoribosyltransferase catalytic domain"/>
    <property type="match status" value="1"/>
</dbReference>
<proteinExistence type="inferred from homology"/>
<dbReference type="PANTHER" id="PTHR10515:SF0">
    <property type="entry name" value="THYMIDINE PHOSPHORYLASE"/>
    <property type="match status" value="1"/>
</dbReference>
<dbReference type="GO" id="GO:0006206">
    <property type="term" value="P:pyrimidine nucleobase metabolic process"/>
    <property type="evidence" value="ECO:0007669"/>
    <property type="project" value="InterPro"/>
</dbReference>